<dbReference type="SMART" id="SM00564">
    <property type="entry name" value="PQQ"/>
    <property type="match status" value="2"/>
</dbReference>
<dbReference type="InterPro" id="IPR011047">
    <property type="entry name" value="Quinoprotein_ADH-like_sf"/>
</dbReference>
<dbReference type="SUPFAM" id="SSF50998">
    <property type="entry name" value="Quinoprotein alcohol dehydrogenase-like"/>
    <property type="match status" value="1"/>
</dbReference>
<feature type="domain" description="Pyrrolo-quinoline quinone repeat" evidence="1">
    <location>
        <begin position="384"/>
        <end position="474"/>
    </location>
</feature>
<dbReference type="EMBL" id="JAUSVB010000001">
    <property type="protein sequence ID" value="MDQ0372165.1"/>
    <property type="molecule type" value="Genomic_DNA"/>
</dbReference>
<name>A0ABU0EA73_9CELL</name>
<dbReference type="Pfam" id="PF13360">
    <property type="entry name" value="PQQ_2"/>
    <property type="match status" value="1"/>
</dbReference>
<evidence type="ECO:0000313" key="3">
    <source>
        <dbReference type="Proteomes" id="UP001239626"/>
    </source>
</evidence>
<sequence>MPGRMHEVELVEVADELERARSRAGRDLPDPRELADVEPSDDVAAARTWVRRHAPWLVASIAVVVGSLAVTQLVLDHREDARVAALAAIPGVVPPVDASIGVLWRADPELAPALRSGAVVDGLLVGGAQDGSRDPVIIGLDPSTGDVAWRTPVELPTTPQATPTGVSPELWISCSAVQHGESQVAACIAQQFGADVAGIPPSSVWVLDPADGELLADREVEGGWGLAFVDGALVVAQPATGGTGRWDVVATDVVSGADRWTWTTPRTATVGDQEPSGTASLQTFDDALVLTVDTHSWVLTTAGEPVLDVQLGENTWLEMARAGVFIESTWTSSAYSGTLLLADGSRVPIDETAGWLAVDDGSAPDVIFTVGQAPGGADGLTGRSAATGERLWHVPGTIVTSLLLDGTVYVASSTDLVAVEATTGDILWTTEIDHMPQQLSTDGRYLLLPGPGVTLEAYTLTDGELAWTADLAQEVAGDGATVYVQGFQAGWRDPRLYVWTDTGAVAVLG</sequence>
<gene>
    <name evidence="2" type="ORF">J2X26_000462</name>
</gene>
<dbReference type="InterPro" id="IPR018391">
    <property type="entry name" value="PQQ_b-propeller_rpt"/>
</dbReference>
<dbReference type="Gene3D" id="2.130.10.10">
    <property type="entry name" value="YVTN repeat-like/Quinoprotein amine dehydrogenase"/>
    <property type="match status" value="1"/>
</dbReference>
<organism evidence="2 3">
    <name type="scientific">Cellulomonas humilata</name>
    <dbReference type="NCBI Taxonomy" id="144055"/>
    <lineage>
        <taxon>Bacteria</taxon>
        <taxon>Bacillati</taxon>
        <taxon>Actinomycetota</taxon>
        <taxon>Actinomycetes</taxon>
        <taxon>Micrococcales</taxon>
        <taxon>Cellulomonadaceae</taxon>
        <taxon>Cellulomonas</taxon>
    </lineage>
</organism>
<dbReference type="RefSeq" id="WP_307489489.1">
    <property type="nucleotide sequence ID" value="NZ_JAUSVB010000001.1"/>
</dbReference>
<evidence type="ECO:0000259" key="1">
    <source>
        <dbReference type="Pfam" id="PF13360"/>
    </source>
</evidence>
<protein>
    <submittedName>
        <fullName evidence="2">Outer membrane protein assembly factor BamB</fullName>
    </submittedName>
</protein>
<dbReference type="Gene3D" id="2.40.10.480">
    <property type="match status" value="1"/>
</dbReference>
<comment type="caution">
    <text evidence="2">The sequence shown here is derived from an EMBL/GenBank/DDBJ whole genome shotgun (WGS) entry which is preliminary data.</text>
</comment>
<keyword evidence="3" id="KW-1185">Reference proteome</keyword>
<dbReference type="InterPro" id="IPR002372">
    <property type="entry name" value="PQQ_rpt_dom"/>
</dbReference>
<evidence type="ECO:0000313" key="2">
    <source>
        <dbReference type="EMBL" id="MDQ0372165.1"/>
    </source>
</evidence>
<reference evidence="2 3" key="1">
    <citation type="submission" date="2023-07" db="EMBL/GenBank/DDBJ databases">
        <title>Sorghum-associated microbial communities from plants grown in Nebraska, USA.</title>
        <authorList>
            <person name="Schachtman D."/>
        </authorList>
    </citation>
    <scope>NUCLEOTIDE SEQUENCE [LARGE SCALE GENOMIC DNA]</scope>
    <source>
        <strain evidence="2 3">BE332</strain>
    </source>
</reference>
<dbReference type="PANTHER" id="PTHR34512">
    <property type="entry name" value="CELL SURFACE PROTEIN"/>
    <property type="match status" value="1"/>
</dbReference>
<dbReference type="Proteomes" id="UP001239626">
    <property type="component" value="Unassembled WGS sequence"/>
</dbReference>
<accession>A0ABU0EA73</accession>
<proteinExistence type="predicted"/>
<dbReference type="InterPro" id="IPR015943">
    <property type="entry name" value="WD40/YVTN_repeat-like_dom_sf"/>
</dbReference>
<dbReference type="PANTHER" id="PTHR34512:SF30">
    <property type="entry name" value="OUTER MEMBRANE PROTEIN ASSEMBLY FACTOR BAMB"/>
    <property type="match status" value="1"/>
</dbReference>